<evidence type="ECO:0000313" key="1">
    <source>
        <dbReference type="EMBL" id="TYP98937.1"/>
    </source>
</evidence>
<organism evidence="1 2">
    <name type="scientific">Tenacibaculum adriaticum</name>
    <dbReference type="NCBI Taxonomy" id="413713"/>
    <lineage>
        <taxon>Bacteria</taxon>
        <taxon>Pseudomonadati</taxon>
        <taxon>Bacteroidota</taxon>
        <taxon>Flavobacteriia</taxon>
        <taxon>Flavobacteriales</taxon>
        <taxon>Flavobacteriaceae</taxon>
        <taxon>Tenacibaculum</taxon>
    </lineage>
</organism>
<reference evidence="1 2" key="1">
    <citation type="submission" date="2019-07" db="EMBL/GenBank/DDBJ databases">
        <title>Genomic Encyclopedia of Type Strains, Phase IV (KMG-IV): sequencing the most valuable type-strain genomes for metagenomic binning, comparative biology and taxonomic classification.</title>
        <authorList>
            <person name="Goeker M."/>
        </authorList>
    </citation>
    <scope>NUCLEOTIDE SEQUENCE [LARGE SCALE GENOMIC DNA]</scope>
    <source>
        <strain evidence="1 2">DSM 18961</strain>
    </source>
</reference>
<evidence type="ECO:0000313" key="2">
    <source>
        <dbReference type="Proteomes" id="UP000323136"/>
    </source>
</evidence>
<dbReference type="AlphaFoldDB" id="A0A5S5DST5"/>
<protein>
    <submittedName>
        <fullName evidence="1">Uncharacterized protein</fullName>
    </submittedName>
</protein>
<proteinExistence type="predicted"/>
<keyword evidence="2" id="KW-1185">Reference proteome</keyword>
<gene>
    <name evidence="1" type="ORF">C7447_102255</name>
</gene>
<comment type="caution">
    <text evidence="1">The sequence shown here is derived from an EMBL/GenBank/DDBJ whole genome shotgun (WGS) entry which is preliminary data.</text>
</comment>
<accession>A0A5S5DST5</accession>
<name>A0A5S5DST5_9FLAO</name>
<dbReference type="Proteomes" id="UP000323136">
    <property type="component" value="Unassembled WGS sequence"/>
</dbReference>
<sequence>MPCKNEIDHEARREQISIWIDELLNDSENTIYSVYDAIKEIATTKLFCSVSNVYRAQKPYNPSQKVLFTPTENQLKFNI</sequence>
<dbReference type="EMBL" id="VNIA01000002">
    <property type="protein sequence ID" value="TYP98937.1"/>
    <property type="molecule type" value="Genomic_DNA"/>
</dbReference>